<dbReference type="GO" id="GO:0005829">
    <property type="term" value="C:cytosol"/>
    <property type="evidence" value="ECO:0007669"/>
    <property type="project" value="TreeGrafter"/>
</dbReference>
<organism evidence="8 9">
    <name type="scientific">Spiroplasma culicicola AES-1</name>
    <dbReference type="NCBI Taxonomy" id="1276246"/>
    <lineage>
        <taxon>Bacteria</taxon>
        <taxon>Bacillati</taxon>
        <taxon>Mycoplasmatota</taxon>
        <taxon>Mollicutes</taxon>
        <taxon>Entomoplasmatales</taxon>
        <taxon>Spiroplasmataceae</taxon>
        <taxon>Spiroplasma</taxon>
    </lineage>
</organism>
<dbReference type="InterPro" id="IPR002376">
    <property type="entry name" value="Formyl_transf_N"/>
</dbReference>
<dbReference type="AlphaFoldDB" id="W6A6L2"/>
<dbReference type="EMBL" id="CP006681">
    <property type="protein sequence ID" value="AHI52718.1"/>
    <property type="molecule type" value="Genomic_DNA"/>
</dbReference>
<evidence type="ECO:0000313" key="8">
    <source>
        <dbReference type="EMBL" id="AHI52718.1"/>
    </source>
</evidence>
<dbReference type="STRING" id="1276246.SCULI_v1c03770"/>
<keyword evidence="4 5" id="KW-0648">Protein biosynthesis</keyword>
<evidence type="ECO:0000259" key="6">
    <source>
        <dbReference type="Pfam" id="PF00551"/>
    </source>
</evidence>
<dbReference type="PROSITE" id="PS00373">
    <property type="entry name" value="GART"/>
    <property type="match status" value="1"/>
</dbReference>
<dbReference type="InterPro" id="IPR011034">
    <property type="entry name" value="Formyl_transferase-like_C_sf"/>
</dbReference>
<dbReference type="InterPro" id="IPR001555">
    <property type="entry name" value="GART_AS"/>
</dbReference>
<dbReference type="NCBIfam" id="TIGR00460">
    <property type="entry name" value="fmt"/>
    <property type="match status" value="1"/>
</dbReference>
<evidence type="ECO:0000259" key="7">
    <source>
        <dbReference type="Pfam" id="PF02911"/>
    </source>
</evidence>
<dbReference type="SUPFAM" id="SSF53328">
    <property type="entry name" value="Formyltransferase"/>
    <property type="match status" value="1"/>
</dbReference>
<evidence type="ECO:0000256" key="1">
    <source>
        <dbReference type="ARBA" id="ARBA00010699"/>
    </source>
</evidence>
<dbReference type="CDD" id="cd08646">
    <property type="entry name" value="FMT_core_Met-tRNA-FMT_N"/>
    <property type="match status" value="1"/>
</dbReference>
<evidence type="ECO:0000256" key="2">
    <source>
        <dbReference type="ARBA" id="ARBA00012261"/>
    </source>
</evidence>
<dbReference type="SUPFAM" id="SSF50486">
    <property type="entry name" value="FMT C-terminal domain-like"/>
    <property type="match status" value="1"/>
</dbReference>
<dbReference type="HOGENOM" id="CLU_033347_1_1_14"/>
<dbReference type="GO" id="GO:0004479">
    <property type="term" value="F:methionyl-tRNA formyltransferase activity"/>
    <property type="evidence" value="ECO:0007669"/>
    <property type="project" value="UniProtKB-UniRule"/>
</dbReference>
<dbReference type="OrthoDB" id="9802815at2"/>
<evidence type="ECO:0000256" key="3">
    <source>
        <dbReference type="ARBA" id="ARBA00022679"/>
    </source>
</evidence>
<accession>W6A6L2</accession>
<dbReference type="Pfam" id="PF02911">
    <property type="entry name" value="Formyl_trans_C"/>
    <property type="match status" value="1"/>
</dbReference>
<feature type="domain" description="Formyl transferase N-terminal" evidence="6">
    <location>
        <begin position="9"/>
        <end position="175"/>
    </location>
</feature>
<protein>
    <recommendedName>
        <fullName evidence="2 5">Methionyl-tRNA formyltransferase</fullName>
        <ecNumber evidence="2 5">2.1.2.9</ecNumber>
    </recommendedName>
</protein>
<dbReference type="InterPro" id="IPR036477">
    <property type="entry name" value="Formyl_transf_N_sf"/>
</dbReference>
<feature type="domain" description="Formyl transferase C-terminal" evidence="7">
    <location>
        <begin position="203"/>
        <end position="302"/>
    </location>
</feature>
<gene>
    <name evidence="5 8" type="primary">fmt</name>
    <name evidence="8" type="ORF">SCULI_v1c03770</name>
</gene>
<evidence type="ECO:0000256" key="5">
    <source>
        <dbReference type="HAMAP-Rule" id="MF_00182"/>
    </source>
</evidence>
<dbReference type="eggNOG" id="COG0223">
    <property type="taxonomic scope" value="Bacteria"/>
</dbReference>
<proteinExistence type="inferred from homology"/>
<feature type="binding site" evidence="5">
    <location>
        <begin position="108"/>
        <end position="111"/>
    </location>
    <ligand>
        <name>(6S)-5,6,7,8-tetrahydrofolate</name>
        <dbReference type="ChEBI" id="CHEBI:57453"/>
    </ligand>
</feature>
<evidence type="ECO:0000256" key="4">
    <source>
        <dbReference type="ARBA" id="ARBA00022917"/>
    </source>
</evidence>
<dbReference type="Pfam" id="PF00551">
    <property type="entry name" value="Formyl_trans_N"/>
    <property type="match status" value="1"/>
</dbReference>
<dbReference type="Proteomes" id="UP000019267">
    <property type="component" value="Chromosome"/>
</dbReference>
<dbReference type="InterPro" id="IPR041711">
    <property type="entry name" value="Met-tRNA-FMT_N"/>
</dbReference>
<comment type="function">
    <text evidence="5">Attaches a formyl group to the free amino group of methionyl-tRNA(fMet). The formyl group appears to play a dual role in the initiator identity of N-formylmethionyl-tRNA by promoting its recognition by IF2 and preventing the misappropriation of this tRNA by the elongation apparatus.</text>
</comment>
<dbReference type="RefSeq" id="WP_025362957.1">
    <property type="nucleotide sequence ID" value="NZ_CP006681.1"/>
</dbReference>
<dbReference type="InterPro" id="IPR005794">
    <property type="entry name" value="Fmt"/>
</dbReference>
<dbReference type="Gene3D" id="3.40.50.12230">
    <property type="match status" value="1"/>
</dbReference>
<comment type="catalytic activity">
    <reaction evidence="5">
        <text>L-methionyl-tRNA(fMet) + (6R)-10-formyltetrahydrofolate = N-formyl-L-methionyl-tRNA(fMet) + (6S)-5,6,7,8-tetrahydrofolate + H(+)</text>
        <dbReference type="Rhea" id="RHEA:24380"/>
        <dbReference type="Rhea" id="RHEA-COMP:9952"/>
        <dbReference type="Rhea" id="RHEA-COMP:9953"/>
        <dbReference type="ChEBI" id="CHEBI:15378"/>
        <dbReference type="ChEBI" id="CHEBI:57453"/>
        <dbReference type="ChEBI" id="CHEBI:78530"/>
        <dbReference type="ChEBI" id="CHEBI:78844"/>
        <dbReference type="ChEBI" id="CHEBI:195366"/>
        <dbReference type="EC" id="2.1.2.9"/>
    </reaction>
</comment>
<dbReference type="HAMAP" id="MF_00182">
    <property type="entry name" value="Formyl_trans"/>
    <property type="match status" value="1"/>
</dbReference>
<name>W6A6L2_9MOLU</name>
<keyword evidence="9" id="KW-1185">Reference proteome</keyword>
<comment type="similarity">
    <text evidence="1 5">Belongs to the Fmt family.</text>
</comment>
<dbReference type="EC" id="2.1.2.9" evidence="2 5"/>
<dbReference type="PANTHER" id="PTHR11138:SF5">
    <property type="entry name" value="METHIONYL-TRNA FORMYLTRANSFERASE, MITOCHONDRIAL"/>
    <property type="match status" value="1"/>
</dbReference>
<dbReference type="CDD" id="cd08704">
    <property type="entry name" value="Met_tRNA_FMT_C"/>
    <property type="match status" value="1"/>
</dbReference>
<dbReference type="InterPro" id="IPR044135">
    <property type="entry name" value="Met-tRNA-FMT_C"/>
</dbReference>
<evidence type="ECO:0000313" key="9">
    <source>
        <dbReference type="Proteomes" id="UP000019267"/>
    </source>
</evidence>
<dbReference type="PATRIC" id="fig|1276246.3.peg.376"/>
<dbReference type="KEGG" id="scq:SCULI_v1c03770"/>
<sequence>MSYKVIFCGTPPISVEILKGLENIDVEIVGIITQPDKKVGRKKEIMPSPVKQYSLEKKYPIIQPYKMIDSFEQIKALNADFLITCAFGQFVPQKILNLFKNSINVHASLLPKYRGGSPIQFAIKDGCQKTGISLMKMIKKMDAGAVYAQEELKIETNDDSGSLFDKMAVLGKNMIEKYLIDILNETLTGIVQDENEVTFAYNLTNEQEEIDWKLPKHDIVNFIRALSPAPIAFTHINDERIKIKKARVIGDEEIFIAVSKIFQVGEIVTTDKEGIIVQTIDGYIKILELQRSGKTMVDAGSFHFPNSPLHMGIRFGQKIEQN</sequence>
<reference evidence="8 9" key="1">
    <citation type="journal article" date="2014" name="Genome Biol. Evol.">
        <title>Molecular evolution of the substrate utilization strategies and putative virulence factors in mosquito-associated Spiroplasma species.</title>
        <authorList>
            <person name="Chang T.H."/>
            <person name="Lo W.S."/>
            <person name="Ku C."/>
            <person name="Chen L.L."/>
            <person name="Kuo C.H."/>
        </authorList>
    </citation>
    <scope>NUCLEOTIDE SEQUENCE [LARGE SCALE GENOMIC DNA]</scope>
    <source>
        <strain evidence="8">AES-1</strain>
    </source>
</reference>
<dbReference type="InterPro" id="IPR005793">
    <property type="entry name" value="Formyl_trans_C"/>
</dbReference>
<keyword evidence="3 5" id="KW-0808">Transferase</keyword>
<dbReference type="PANTHER" id="PTHR11138">
    <property type="entry name" value="METHIONYL-TRNA FORMYLTRANSFERASE"/>
    <property type="match status" value="1"/>
</dbReference>